<dbReference type="InterPro" id="IPR044023">
    <property type="entry name" value="Ig_7"/>
</dbReference>
<dbReference type="Proteomes" id="UP000032061">
    <property type="component" value="Unassembled WGS sequence"/>
</dbReference>
<dbReference type="RefSeq" id="WP_041519750.1">
    <property type="nucleotide sequence ID" value="NZ_JPRK01000017.1"/>
</dbReference>
<accession>A0A0D0EJS3</accession>
<gene>
    <name evidence="3" type="ORF">B0A73_17045</name>
    <name evidence="2" type="ORF">IW18_19030</name>
</gene>
<feature type="domain" description="Ig-like" evidence="1">
    <location>
        <begin position="619"/>
        <end position="692"/>
    </location>
</feature>
<dbReference type="STRING" id="37752.IW18_19030"/>
<name>A0A0D0EJS3_9FLAO</name>
<evidence type="ECO:0000259" key="1">
    <source>
        <dbReference type="Pfam" id="PF19081"/>
    </source>
</evidence>
<comment type="caution">
    <text evidence="2">The sequence shown here is derived from an EMBL/GenBank/DDBJ whole genome shotgun (WGS) entry which is preliminary data.</text>
</comment>
<dbReference type="InterPro" id="IPR026341">
    <property type="entry name" value="T9SS_type_B"/>
</dbReference>
<evidence type="ECO:0000313" key="5">
    <source>
        <dbReference type="Proteomes" id="UP000198302"/>
    </source>
</evidence>
<dbReference type="Pfam" id="PF13585">
    <property type="entry name" value="CHU_C"/>
    <property type="match status" value="1"/>
</dbReference>
<reference evidence="2 4" key="1">
    <citation type="submission" date="2015-01" db="EMBL/GenBank/DDBJ databases">
        <title>Genome of Flavobacterium hibernum DSM 12611.</title>
        <authorList>
            <person name="Stropko S.J."/>
            <person name="Pipes S.E."/>
            <person name="Newman J.D."/>
        </authorList>
    </citation>
    <scope>NUCLEOTIDE SEQUENCE [LARGE SCALE GENOMIC DNA]</scope>
    <source>
        <strain evidence="2 4">DSM 12611</strain>
    </source>
</reference>
<evidence type="ECO:0000313" key="4">
    <source>
        <dbReference type="Proteomes" id="UP000032061"/>
    </source>
</evidence>
<dbReference type="EMBL" id="JPRK01000017">
    <property type="protein sequence ID" value="KIO51310.1"/>
    <property type="molecule type" value="Genomic_DNA"/>
</dbReference>
<organism evidence="2 4">
    <name type="scientific">Flavobacterium hibernum</name>
    <dbReference type="NCBI Taxonomy" id="37752"/>
    <lineage>
        <taxon>Bacteria</taxon>
        <taxon>Pseudomonadati</taxon>
        <taxon>Bacteroidota</taxon>
        <taxon>Flavobacteriia</taxon>
        <taxon>Flavobacteriales</taxon>
        <taxon>Flavobacteriaceae</taxon>
        <taxon>Flavobacterium</taxon>
    </lineage>
</organism>
<keyword evidence="5" id="KW-1185">Reference proteome</keyword>
<proteinExistence type="predicted"/>
<evidence type="ECO:0000313" key="3">
    <source>
        <dbReference type="EMBL" id="OXA85064.1"/>
    </source>
</evidence>
<dbReference type="EMBL" id="MUGX01000026">
    <property type="protein sequence ID" value="OXA85064.1"/>
    <property type="molecule type" value="Genomic_DNA"/>
</dbReference>
<dbReference type="NCBIfam" id="TIGR04131">
    <property type="entry name" value="Bac_Flav_CTERM"/>
    <property type="match status" value="1"/>
</dbReference>
<reference evidence="3 5" key="2">
    <citation type="submission" date="2016-11" db="EMBL/GenBank/DDBJ databases">
        <title>Whole genomes of Flavobacteriaceae.</title>
        <authorList>
            <person name="Stine C."/>
            <person name="Li C."/>
            <person name="Tadesse D."/>
        </authorList>
    </citation>
    <scope>NUCLEOTIDE SEQUENCE [LARGE SCALE GENOMIC DNA]</scope>
    <source>
        <strain evidence="3 5">ATCC 51468</strain>
    </source>
</reference>
<dbReference type="OrthoDB" id="1236981at2"/>
<evidence type="ECO:0000313" key="2">
    <source>
        <dbReference type="EMBL" id="KIO51310.1"/>
    </source>
</evidence>
<dbReference type="Pfam" id="PF19081">
    <property type="entry name" value="Ig_7"/>
    <property type="match status" value="1"/>
</dbReference>
<dbReference type="Proteomes" id="UP000198302">
    <property type="component" value="Unassembled WGS sequence"/>
</dbReference>
<protein>
    <submittedName>
        <fullName evidence="3">T9SS C-terminal target domain-containing protein</fullName>
    </submittedName>
</protein>
<sequence length="877" mass="94113">MVKNYINFLQFVLFFVFLSVLPSKISAQCAGSDAQKIICDVENPSYKNLSLFSLLGGSPVPGGTWSDDNKLRGLDPVTGILDAQLITSGGVYHYTYTAPDTAGCLNNKAVITLTIGAYAGVGSQATICSESGSFNLFNAFDGTVMGPHSNGRWTNSSGQYVPSSLDIGKIDQKMTLQFTYTVPPVLECSATAKSVNVLVTILRKPQTGKVTNLTLCGTTGLAGYTNLDMNDLLTGEDPGGRWVGLGISSETDHNVNLQEVFDTYGASEYTYEYTVFAVPDNNICRDMTVPVTITLEKRLDFTGAKVAVSKDICESEIATATYSARVTQGPDSIPNGEYNVSFSVVGPTSGSETVKANFINGVLNFPIRSSFFQKVGKFTITITNIVSTSSRNSCVNIFSPFATDLTIYPLPRLDGGILTINSVCQNDTASAQITAAQLLDGDYRVTYNITGDNLATAQTASFTATGGKGTFEIQGSLNIKSGLSVITILNIINITNPEPQCCNSANVSGNLTINPLPNVAAVKIVVNDNCFNEPFSASVSGLGTLTKAKLSYTLSDSNVSTLQTVDLTIVNGNSSFPIPSSLLLNSGSTTITASSLTNSITGCTNALNVSDVFLINALPVAPTAVNQPFCKVDRATVGDLRPQGNQYKWYISDASTTPLADTYLLKSEDYYIREFSAAGCKSPSTKITVVVNDTPAPILNPDGKDFCGLKNPTISDLSKATNVASTVAWYDAADNGNLLTSTTLLVDKATYFGFDLSNATSCISENYLEVTVSLLDCDTSQYKFFIPDGFSPNGDNVNDTFKIPDIEFLYPNYTLEIFNRYGNVMFKGNINKPDWDGKNDQSAGFGDGIAPNGVYFYIINFNKDNRRAEQGRLYLNR</sequence>
<dbReference type="AlphaFoldDB" id="A0A0D0EJS3"/>